<evidence type="ECO:0000313" key="2">
    <source>
        <dbReference type="Proteomes" id="UP000009027"/>
    </source>
</evidence>
<evidence type="ECO:0000313" key="1">
    <source>
        <dbReference type="EMBL" id="CCD21741.1"/>
    </source>
</evidence>
<accession>F9WVX7</accession>
<gene>
    <name evidence="1" type="ORF">TvY486_0004720</name>
</gene>
<feature type="non-terminal residue" evidence="1">
    <location>
        <position position="1"/>
    </location>
</feature>
<name>F9WVX7_TRYVY</name>
<dbReference type="Proteomes" id="UP000009027">
    <property type="component" value="Unassembled WGS sequence"/>
</dbReference>
<keyword evidence="2" id="KW-1185">Reference proteome</keyword>
<sequence>EARQLQSVTSNLIDESRSQFTKLTELFKNLLKDTSIGVRASSDDICDWENFSTSKLSFEDAVKIAPKLQHISVLNSDLLVKNLTALKTSLASLSSHVNEAEQHDAVAETNAKEANKCAEEAAKSSEEAKQIAVEAVRNTIEKKREELCAAGVKLTSLSAKSDDLKKRGEFLRRNVTALGAKAEEDKKRASEAALGCKKAAEVEKEAMSTSLVAITDNVKQGSEELINRCTSNFENVVRAEALFRNATNGVRAEMGTSDEKQKEVDAALGTKKSELHKVMTKFSNAFKNTSVIPTPTNDSVCRLTVANFSGLTFESAVLIAAGLEGVGGIVVDDAEKRVDEYSDVVARVAKSVDGANVHGGRVGRDAENMSKTTDDTDKRARVALNGALNRQRKSLCESMTQLEEVDRNTVALAERASDIKGDVVVHRDRAAVAAHSAEEAATRAAAADAYASQAANEYLESIEAAKDARLVANRIAKTAARSLKTNADHMQRIGASFSNTVKMVSGEACNVSVSVCGGEIECTVTQDLDKSLKEIRDLSALANVTNATRLFAQLVSSGEKATELLMEASKHANATESAARAAVAAAEGAKCAPIYTQMLRMLGNLFRR</sequence>
<dbReference type="AlphaFoldDB" id="F9WVX7"/>
<proteinExistence type="predicted"/>
<reference evidence="1 2" key="1">
    <citation type="journal article" date="2012" name="Proc. Natl. Acad. Sci. U.S.A.">
        <title>Antigenic diversity is generated by distinct evolutionary mechanisms in African trypanosome species.</title>
        <authorList>
            <person name="Jackson A.P."/>
            <person name="Berry A."/>
            <person name="Aslett M."/>
            <person name="Allison H.C."/>
            <person name="Burton P."/>
            <person name="Vavrova-Anderson J."/>
            <person name="Brown R."/>
            <person name="Browne H."/>
            <person name="Corton N."/>
            <person name="Hauser H."/>
            <person name="Gamble J."/>
            <person name="Gilderthorp R."/>
            <person name="Marcello L."/>
            <person name="McQuillan J."/>
            <person name="Otto T.D."/>
            <person name="Quail M.A."/>
            <person name="Sanders M.J."/>
            <person name="van Tonder A."/>
            <person name="Ginger M.L."/>
            <person name="Field M.C."/>
            <person name="Barry J.D."/>
            <person name="Hertz-Fowler C."/>
            <person name="Berriman M."/>
        </authorList>
    </citation>
    <scope>NUCLEOTIDE SEQUENCE</scope>
    <source>
        <strain evidence="1 2">Y486</strain>
    </source>
</reference>
<organism evidence="1 2">
    <name type="scientific">Trypanosoma vivax (strain Y486)</name>
    <dbReference type="NCBI Taxonomy" id="1055687"/>
    <lineage>
        <taxon>Eukaryota</taxon>
        <taxon>Discoba</taxon>
        <taxon>Euglenozoa</taxon>
        <taxon>Kinetoplastea</taxon>
        <taxon>Metakinetoplastina</taxon>
        <taxon>Trypanosomatida</taxon>
        <taxon>Trypanosomatidae</taxon>
        <taxon>Trypanosoma</taxon>
        <taxon>Duttonella</taxon>
    </lineage>
</organism>
<dbReference type="EMBL" id="CAEX01008185">
    <property type="protein sequence ID" value="CCD21741.1"/>
    <property type="molecule type" value="Genomic_DNA"/>
</dbReference>
<dbReference type="VEuPathDB" id="TriTrypDB:TvY486_0004720"/>
<protein>
    <submittedName>
        <fullName evidence="1">Uncharacterized protein</fullName>
    </submittedName>
</protein>